<dbReference type="SUPFAM" id="SSF52949">
    <property type="entry name" value="Macro domain-like"/>
    <property type="match status" value="1"/>
</dbReference>
<dbReference type="InterPro" id="IPR011356">
    <property type="entry name" value="Leucine_aapep/pepB"/>
</dbReference>
<feature type="active site" evidence="8">
    <location>
        <position position="354"/>
    </location>
</feature>
<evidence type="ECO:0000313" key="10">
    <source>
        <dbReference type="EMBL" id="MYD91190.1"/>
    </source>
</evidence>
<evidence type="ECO:0000256" key="5">
    <source>
        <dbReference type="ARBA" id="ARBA00022670"/>
    </source>
</evidence>
<comment type="cofactor">
    <cofactor evidence="8">
        <name>Mn(2+)</name>
        <dbReference type="ChEBI" id="CHEBI:29035"/>
    </cofactor>
    <text evidence="8">Binds 2 manganese ions per subunit.</text>
</comment>
<comment type="function">
    <text evidence="7 8">Presumably involved in the processing and regular turnover of intracellular proteins. Catalyzes the removal of unsubstituted N-terminal amino acids from various peptides.</text>
</comment>
<dbReference type="PROSITE" id="PS00631">
    <property type="entry name" value="CYTOSOL_AP"/>
    <property type="match status" value="1"/>
</dbReference>
<dbReference type="PANTHER" id="PTHR11963">
    <property type="entry name" value="LEUCINE AMINOPEPTIDASE-RELATED"/>
    <property type="match status" value="1"/>
</dbReference>
<keyword evidence="5 8" id="KW-0645">Protease</keyword>
<proteinExistence type="inferred from homology"/>
<evidence type="ECO:0000256" key="4">
    <source>
        <dbReference type="ARBA" id="ARBA00022438"/>
    </source>
</evidence>
<evidence type="ECO:0000256" key="3">
    <source>
        <dbReference type="ARBA" id="ARBA00009528"/>
    </source>
</evidence>
<feature type="binding site" evidence="8">
    <location>
        <position position="291"/>
    </location>
    <ligand>
        <name>Mn(2+)</name>
        <dbReference type="ChEBI" id="CHEBI:29035"/>
        <label>2</label>
    </ligand>
</feature>
<feature type="domain" description="Cytosol aminopeptidase" evidence="9">
    <location>
        <begin position="348"/>
        <end position="355"/>
    </location>
</feature>
<dbReference type="GO" id="GO:0006508">
    <property type="term" value="P:proteolysis"/>
    <property type="evidence" value="ECO:0007669"/>
    <property type="project" value="UniProtKB-KW"/>
</dbReference>
<comment type="similarity">
    <text evidence="3 8">Belongs to the peptidase M17 family.</text>
</comment>
<dbReference type="InterPro" id="IPR008283">
    <property type="entry name" value="Peptidase_M17_N"/>
</dbReference>
<feature type="binding site" evidence="8">
    <location>
        <position position="268"/>
    </location>
    <ligand>
        <name>Mn(2+)</name>
        <dbReference type="ChEBI" id="CHEBI:29035"/>
        <label>2</label>
    </ligand>
</feature>
<sequence length="498" mass="51928">MELLIQQGDIAATEADCVIVNLFEDVNNPGGATGFVDRALNGAITSAIAAGDFKGEANTTLLLYTNGAIAAPRVIVTGLGKAEDFDFLAARKAAAAGLARAAGLKGVRTVTTICHGTGIGGRDTEEMAKALALGSLLASYKVRKYPADDKEQGVSTCTLVEYHAEQIPAMQVGLDAGRALANGVCFTRDLVNEPPNLLYPAEMADRVRAAAADTALKCEVLGEEAMRELGMGMILGVSRGSRREAQLIILRHEPEGLEEQQPLIFLGKGITFDTGGISLKPPSGMEEMKTDMGGAGAVCGAMLAISALNIPRRVFGLAICVENMPDGDAYRPGDILTGISGKTAEIINTDAEGRLILADCLGYVKRFSPAAVVDLATLTGAIGIALGSQAAGLFANDDALQEAIVAAAAATGDRVWPMPMYDEYKEDIKSDMAEVKNAGSRMGGVSSSAKFLEHFTEDYPWAHLDIAYMALQGKGKPGQPKGASGYGVQLLASLAAAI</sequence>
<dbReference type="SUPFAM" id="SSF53187">
    <property type="entry name" value="Zn-dependent exopeptidases"/>
    <property type="match status" value="1"/>
</dbReference>
<dbReference type="CDD" id="cd00433">
    <property type="entry name" value="Peptidase_M17"/>
    <property type="match status" value="1"/>
</dbReference>
<dbReference type="Gene3D" id="3.40.630.10">
    <property type="entry name" value="Zn peptidases"/>
    <property type="match status" value="1"/>
</dbReference>
<comment type="subcellular location">
    <subcellularLocation>
        <location evidence="8">Cytoplasm</location>
    </subcellularLocation>
</comment>
<comment type="caution">
    <text evidence="10">The sequence shown here is derived from an EMBL/GenBank/DDBJ whole genome shotgun (WGS) entry which is preliminary data.</text>
</comment>
<feature type="binding site" evidence="8">
    <location>
        <position position="352"/>
    </location>
    <ligand>
        <name>Mn(2+)</name>
        <dbReference type="ChEBI" id="CHEBI:29035"/>
        <label>1</label>
    </ligand>
</feature>
<keyword evidence="8" id="KW-0464">Manganese</keyword>
<keyword evidence="8" id="KW-0963">Cytoplasm</keyword>
<evidence type="ECO:0000256" key="1">
    <source>
        <dbReference type="ARBA" id="ARBA00000135"/>
    </source>
</evidence>
<comment type="catalytic activity">
    <reaction evidence="1 8">
        <text>Release of an N-terminal amino acid, Xaa-|-Yaa-, in which Xaa is preferably Leu, but may be other amino acids including Pro although not Arg or Lys, and Yaa may be Pro. Amino acid amides and methyl esters are also readily hydrolyzed, but rates on arylamides are exceedingly low.</text>
        <dbReference type="EC" id="3.4.11.1"/>
    </reaction>
</comment>
<dbReference type="Pfam" id="PF02789">
    <property type="entry name" value="Peptidase_M17_N"/>
    <property type="match status" value="1"/>
</dbReference>
<evidence type="ECO:0000256" key="7">
    <source>
        <dbReference type="ARBA" id="ARBA00049972"/>
    </source>
</evidence>
<keyword evidence="6 8" id="KW-0378">Hydrolase</keyword>
<evidence type="ECO:0000256" key="6">
    <source>
        <dbReference type="ARBA" id="ARBA00022801"/>
    </source>
</evidence>
<evidence type="ECO:0000259" key="9">
    <source>
        <dbReference type="PROSITE" id="PS00631"/>
    </source>
</evidence>
<reference evidence="10" key="1">
    <citation type="submission" date="2019-09" db="EMBL/GenBank/DDBJ databases">
        <title>Characterisation of the sponge microbiome using genome-centric metagenomics.</title>
        <authorList>
            <person name="Engelberts J.P."/>
            <person name="Robbins S.J."/>
            <person name="De Goeij J.M."/>
            <person name="Aranda M."/>
            <person name="Bell S.C."/>
            <person name="Webster N.S."/>
        </authorList>
    </citation>
    <scope>NUCLEOTIDE SEQUENCE</scope>
    <source>
        <strain evidence="10">SB0662_bin_9</strain>
    </source>
</reference>
<protein>
    <recommendedName>
        <fullName evidence="8">Probable cytosol aminopeptidase</fullName>
        <ecNumber evidence="8">3.4.11.1</ecNumber>
    </recommendedName>
    <alternativeName>
        <fullName evidence="8">Leucine aminopeptidase</fullName>
        <shortName evidence="8">LAP</shortName>
        <ecNumber evidence="8">3.4.11.10</ecNumber>
    </alternativeName>
    <alternativeName>
        <fullName evidence="8">Leucyl aminopeptidase</fullName>
    </alternativeName>
</protein>
<feature type="binding site" evidence="8">
    <location>
        <position position="273"/>
    </location>
    <ligand>
        <name>Mn(2+)</name>
        <dbReference type="ChEBI" id="CHEBI:29035"/>
        <label>2</label>
    </ligand>
</feature>
<dbReference type="PANTHER" id="PTHR11963:SF23">
    <property type="entry name" value="CYTOSOL AMINOPEPTIDASE"/>
    <property type="match status" value="1"/>
</dbReference>
<dbReference type="Pfam" id="PF00883">
    <property type="entry name" value="Peptidase_M17"/>
    <property type="match status" value="1"/>
</dbReference>
<dbReference type="AlphaFoldDB" id="A0A6B1DTQ5"/>
<feature type="active site" evidence="8">
    <location>
        <position position="280"/>
    </location>
</feature>
<dbReference type="EC" id="3.4.11.1" evidence="8"/>
<dbReference type="NCBIfam" id="NF002077">
    <property type="entry name" value="PRK00913.2-4"/>
    <property type="match status" value="1"/>
</dbReference>
<feature type="binding site" evidence="8">
    <location>
        <position position="350"/>
    </location>
    <ligand>
        <name>Mn(2+)</name>
        <dbReference type="ChEBI" id="CHEBI:29035"/>
        <label>1</label>
    </ligand>
</feature>
<gene>
    <name evidence="8" type="primary">pepA</name>
    <name evidence="10" type="ORF">F4Y08_12780</name>
</gene>
<dbReference type="EC" id="3.4.11.10" evidence="8"/>
<accession>A0A6B1DTQ5</accession>
<feature type="binding site" evidence="8">
    <location>
        <position position="273"/>
    </location>
    <ligand>
        <name>Mn(2+)</name>
        <dbReference type="ChEBI" id="CHEBI:29035"/>
        <label>1</label>
    </ligand>
</feature>
<dbReference type="NCBIfam" id="NF002074">
    <property type="entry name" value="PRK00913.1-4"/>
    <property type="match status" value="1"/>
</dbReference>
<dbReference type="Gene3D" id="3.40.220.10">
    <property type="entry name" value="Leucine Aminopeptidase, subunit E, domain 1"/>
    <property type="match status" value="1"/>
</dbReference>
<keyword evidence="4 8" id="KW-0031">Aminopeptidase</keyword>
<dbReference type="EMBL" id="VXPY01000091">
    <property type="protein sequence ID" value="MYD91190.1"/>
    <property type="molecule type" value="Genomic_DNA"/>
</dbReference>
<dbReference type="GO" id="GO:0030145">
    <property type="term" value="F:manganese ion binding"/>
    <property type="evidence" value="ECO:0007669"/>
    <property type="project" value="UniProtKB-UniRule"/>
</dbReference>
<evidence type="ECO:0000256" key="8">
    <source>
        <dbReference type="HAMAP-Rule" id="MF_00181"/>
    </source>
</evidence>
<dbReference type="HAMAP" id="MF_00181">
    <property type="entry name" value="Cytosol_peptidase_M17"/>
    <property type="match status" value="1"/>
</dbReference>
<dbReference type="InterPro" id="IPR000819">
    <property type="entry name" value="Peptidase_M17_C"/>
</dbReference>
<comment type="catalytic activity">
    <reaction evidence="2 8">
        <text>Release of an N-terminal amino acid, preferentially leucine, but not glutamic or aspartic acids.</text>
        <dbReference type="EC" id="3.4.11.10"/>
    </reaction>
</comment>
<dbReference type="InterPro" id="IPR043472">
    <property type="entry name" value="Macro_dom-like"/>
</dbReference>
<dbReference type="PRINTS" id="PR00481">
    <property type="entry name" value="LAMNOPPTDASE"/>
</dbReference>
<name>A0A6B1DTQ5_9CHLR</name>
<evidence type="ECO:0000256" key="2">
    <source>
        <dbReference type="ARBA" id="ARBA00000967"/>
    </source>
</evidence>
<feature type="binding site" evidence="8">
    <location>
        <position position="352"/>
    </location>
    <ligand>
        <name>Mn(2+)</name>
        <dbReference type="ChEBI" id="CHEBI:29035"/>
        <label>2</label>
    </ligand>
</feature>
<dbReference type="InterPro" id="IPR023042">
    <property type="entry name" value="Peptidase_M17_leu_NH2_pept"/>
</dbReference>
<dbReference type="GO" id="GO:0005737">
    <property type="term" value="C:cytoplasm"/>
    <property type="evidence" value="ECO:0007669"/>
    <property type="project" value="UniProtKB-SubCell"/>
</dbReference>
<organism evidence="10">
    <name type="scientific">Caldilineaceae bacterium SB0662_bin_9</name>
    <dbReference type="NCBI Taxonomy" id="2605258"/>
    <lineage>
        <taxon>Bacteria</taxon>
        <taxon>Bacillati</taxon>
        <taxon>Chloroflexota</taxon>
        <taxon>Caldilineae</taxon>
        <taxon>Caldilineales</taxon>
        <taxon>Caldilineaceae</taxon>
    </lineage>
</organism>
<dbReference type="GO" id="GO:0070006">
    <property type="term" value="F:metalloaminopeptidase activity"/>
    <property type="evidence" value="ECO:0007669"/>
    <property type="project" value="InterPro"/>
</dbReference>
<keyword evidence="8" id="KW-0479">Metal-binding</keyword>